<comment type="caution">
    <text evidence="2">The sequence shown here is derived from an EMBL/GenBank/DDBJ whole genome shotgun (WGS) entry which is preliminary data.</text>
</comment>
<keyword evidence="1" id="KW-0472">Membrane</keyword>
<accession>A0ABX1DHE6</accession>
<sequence>MKIFRNVYFIISFLLLIFLGNNYYKYQFDKKIVFVDKSKEELILYFNDICLGAEYGNSKKITRKWKTPLNLYIVKDKNYKEQINFIRESVEKINELVSDNFKISISNDSINANGHLFLCSDEKLKTYPEPFKKIFNNVDINNFGFFNYNFRNNIIYNTSIFINTSKPIEFQKTAIIEEITQSLGFGNDSGLYSNSVFYQAKYDTKKTVLDFSEFDKELIKLLYNKKMKSGLNRLETEQVLREIIE</sequence>
<dbReference type="EMBL" id="JAAVJS010000021">
    <property type="protein sequence ID" value="NJX16443.1"/>
    <property type="molecule type" value="Genomic_DNA"/>
</dbReference>
<protein>
    <submittedName>
        <fullName evidence="2">DUF2927 domain-containing protein</fullName>
    </submittedName>
</protein>
<name>A0ABX1DHE6_9FLAO</name>
<keyword evidence="1" id="KW-0812">Transmembrane</keyword>
<dbReference type="Proteomes" id="UP000760545">
    <property type="component" value="Unassembled WGS sequence"/>
</dbReference>
<organism evidence="2 3">
    <name type="scientific">Tamlana crocina</name>
    <dbReference type="NCBI Taxonomy" id="393006"/>
    <lineage>
        <taxon>Bacteria</taxon>
        <taxon>Pseudomonadati</taxon>
        <taxon>Bacteroidota</taxon>
        <taxon>Flavobacteriia</taxon>
        <taxon>Flavobacteriales</taxon>
        <taxon>Flavobacteriaceae</taxon>
        <taxon>Tamlana</taxon>
    </lineage>
</organism>
<proteinExistence type="predicted"/>
<gene>
    <name evidence="2" type="ORF">HC176_13185</name>
</gene>
<dbReference type="Pfam" id="PF11150">
    <property type="entry name" value="DUF2927"/>
    <property type="match status" value="1"/>
</dbReference>
<evidence type="ECO:0000313" key="2">
    <source>
        <dbReference type="EMBL" id="NJX16443.1"/>
    </source>
</evidence>
<evidence type="ECO:0000256" key="1">
    <source>
        <dbReference type="SAM" id="Phobius"/>
    </source>
</evidence>
<keyword evidence="3" id="KW-1185">Reference proteome</keyword>
<evidence type="ECO:0000313" key="3">
    <source>
        <dbReference type="Proteomes" id="UP000760545"/>
    </source>
</evidence>
<keyword evidence="1" id="KW-1133">Transmembrane helix</keyword>
<feature type="transmembrane region" description="Helical" evidence="1">
    <location>
        <begin position="6"/>
        <end position="24"/>
    </location>
</feature>
<dbReference type="RefSeq" id="WP_167919042.1">
    <property type="nucleotide sequence ID" value="NZ_JAAVJS010000021.1"/>
</dbReference>
<reference evidence="2 3" key="1">
    <citation type="submission" date="2020-03" db="EMBL/GenBank/DDBJ databases">
        <title>Tamlana sp. nov, isolated from XXX.</title>
        <authorList>
            <person name="Cao W.R."/>
        </authorList>
    </citation>
    <scope>NUCLEOTIDE SEQUENCE [LARGE SCALE GENOMIC DNA]</scope>
    <source>
        <strain evidence="2 3">HST1-43</strain>
    </source>
</reference>
<dbReference type="InterPro" id="IPR021323">
    <property type="entry name" value="DUF2927"/>
</dbReference>